<evidence type="ECO:0000313" key="4">
    <source>
        <dbReference type="Proteomes" id="UP000318199"/>
    </source>
</evidence>
<gene>
    <name evidence="3" type="ORF">FN976_07465</name>
</gene>
<dbReference type="Proteomes" id="UP000318199">
    <property type="component" value="Unassembled WGS sequence"/>
</dbReference>
<evidence type="ECO:0000256" key="1">
    <source>
        <dbReference type="ARBA" id="ARBA00009981"/>
    </source>
</evidence>
<dbReference type="PANTHER" id="PTHR35377">
    <property type="entry name" value="ANTITOXIN VAPB49-RELATED-RELATED"/>
    <property type="match status" value="1"/>
</dbReference>
<dbReference type="InterPro" id="IPR006442">
    <property type="entry name" value="Antitoxin_Phd/YefM"/>
</dbReference>
<dbReference type="Pfam" id="PF02604">
    <property type="entry name" value="PhdYeFM_antitox"/>
    <property type="match status" value="1"/>
</dbReference>
<comment type="caution">
    <text evidence="3">The sequence shown here is derived from an EMBL/GenBank/DDBJ whole genome shotgun (WGS) entry which is preliminary data.</text>
</comment>
<name>A0A562ZU50_9BURK</name>
<dbReference type="InterPro" id="IPR036165">
    <property type="entry name" value="YefM-like_sf"/>
</dbReference>
<comment type="function">
    <text evidence="2">Antitoxin component of a type II toxin-antitoxin (TA) system.</text>
</comment>
<dbReference type="SUPFAM" id="SSF143120">
    <property type="entry name" value="YefM-like"/>
    <property type="match status" value="1"/>
</dbReference>
<dbReference type="RefSeq" id="WP_145892385.1">
    <property type="nucleotide sequence ID" value="NZ_VOBQ01000005.1"/>
</dbReference>
<dbReference type="InterPro" id="IPR051416">
    <property type="entry name" value="phD-YefM_TA_antitoxins"/>
</dbReference>
<reference evidence="3 4" key="1">
    <citation type="submission" date="2019-07" db="EMBL/GenBank/DDBJ databases">
        <title>Caenimonas sedimenti sp. nov., isolated from activated sludge.</title>
        <authorList>
            <person name="Xu J."/>
        </authorList>
    </citation>
    <scope>NUCLEOTIDE SEQUENCE [LARGE SCALE GENOMIC DNA]</scope>
    <source>
        <strain evidence="3 4">HX-9-20</strain>
    </source>
</reference>
<organism evidence="3 4">
    <name type="scientific">Caenimonas sedimenti</name>
    <dbReference type="NCBI Taxonomy" id="2596921"/>
    <lineage>
        <taxon>Bacteria</taxon>
        <taxon>Pseudomonadati</taxon>
        <taxon>Pseudomonadota</taxon>
        <taxon>Betaproteobacteria</taxon>
        <taxon>Burkholderiales</taxon>
        <taxon>Comamonadaceae</taxon>
        <taxon>Caenimonas</taxon>
    </lineage>
</organism>
<evidence type="ECO:0000313" key="3">
    <source>
        <dbReference type="EMBL" id="TWO71825.1"/>
    </source>
</evidence>
<dbReference type="NCBIfam" id="TIGR01552">
    <property type="entry name" value="phd_fam"/>
    <property type="match status" value="1"/>
</dbReference>
<dbReference type="AlphaFoldDB" id="A0A562ZU50"/>
<evidence type="ECO:0000256" key="2">
    <source>
        <dbReference type="RuleBase" id="RU362080"/>
    </source>
</evidence>
<comment type="similarity">
    <text evidence="1 2">Belongs to the phD/YefM antitoxin family.</text>
</comment>
<keyword evidence="4" id="KW-1185">Reference proteome</keyword>
<proteinExistence type="inferred from homology"/>
<sequence length="89" mass="10340">MQTVPIHQAKDRFSALLLAVEEGEEVVITRHGKKIARIVRESDPVPDEAERERARQEAIAELNAFRALVKPDPEYRKGDWKTYRDEGRR</sequence>
<accession>A0A562ZU50</accession>
<dbReference type="EMBL" id="VOBQ01000005">
    <property type="protein sequence ID" value="TWO71825.1"/>
    <property type="molecule type" value="Genomic_DNA"/>
</dbReference>
<dbReference type="Gene3D" id="3.40.1620.10">
    <property type="entry name" value="YefM-like domain"/>
    <property type="match status" value="1"/>
</dbReference>
<dbReference type="PANTHER" id="PTHR35377:SF8">
    <property type="entry name" value="ANTITOXIN VAPB22"/>
    <property type="match status" value="1"/>
</dbReference>
<protein>
    <recommendedName>
        <fullName evidence="2">Antitoxin</fullName>
    </recommendedName>
</protein>